<feature type="signal peptide" evidence="1">
    <location>
        <begin position="1"/>
        <end position="23"/>
    </location>
</feature>
<reference evidence="2 3" key="1">
    <citation type="submission" date="2019-03" db="EMBL/GenBank/DDBJ databases">
        <title>Genomic Encyclopedia of Type Strains, Phase IV (KMG-IV): sequencing the most valuable type-strain genomes for metagenomic binning, comparative biology and taxonomic classification.</title>
        <authorList>
            <person name="Goeker M."/>
        </authorList>
    </citation>
    <scope>NUCLEOTIDE SEQUENCE [LARGE SCALE GENOMIC DNA]</scope>
    <source>
        <strain evidence="2 3">DSM 22362</strain>
    </source>
</reference>
<evidence type="ECO:0000313" key="3">
    <source>
        <dbReference type="Proteomes" id="UP000295197"/>
    </source>
</evidence>
<accession>A0A4R3VYA7</accession>
<gene>
    <name evidence="2" type="ORF">EDC17_102253</name>
</gene>
<evidence type="ECO:0008006" key="4">
    <source>
        <dbReference type="Google" id="ProtNLM"/>
    </source>
</evidence>
<comment type="caution">
    <text evidence="2">The sequence shown here is derived from an EMBL/GenBank/DDBJ whole genome shotgun (WGS) entry which is preliminary data.</text>
</comment>
<evidence type="ECO:0000313" key="2">
    <source>
        <dbReference type="EMBL" id="TCV12884.1"/>
    </source>
</evidence>
<dbReference type="Gene3D" id="2.60.120.560">
    <property type="entry name" value="Exo-inulinase, domain 1"/>
    <property type="match status" value="1"/>
</dbReference>
<proteinExistence type="predicted"/>
<organism evidence="2 3">
    <name type="scientific">Sphingobacterium alimentarium</name>
    <dbReference type="NCBI Taxonomy" id="797292"/>
    <lineage>
        <taxon>Bacteria</taxon>
        <taxon>Pseudomonadati</taxon>
        <taxon>Bacteroidota</taxon>
        <taxon>Sphingobacteriia</taxon>
        <taxon>Sphingobacteriales</taxon>
        <taxon>Sphingobacteriaceae</taxon>
        <taxon>Sphingobacterium</taxon>
    </lineage>
</organism>
<dbReference type="RefSeq" id="WP_132777829.1">
    <property type="nucleotide sequence ID" value="NZ_SMBZ01000022.1"/>
</dbReference>
<feature type="chain" id="PRO_5020831007" description="DUF1080 domain-containing protein" evidence="1">
    <location>
        <begin position="24"/>
        <end position="277"/>
    </location>
</feature>
<name>A0A4R3VYA7_9SPHI</name>
<sequence length="277" mass="31838">MINFRFHLIAFLFVICSSVSIQAQSLKNIGKKLGQKAEAYVEKKAEESLKSTTTTQTTAAQKSQTGGPFEDLQGMKYDYNRGTTLIFEDDFSGEVIGEMALKWTSNGRGEVADVSIAEGKWLRLFDGNTYKIKDLIRIPVDFTVEFDVLTLSENDNKFALDFGFDYQKAVGKHYYLAYQNPLNVQASYWFNKFDFASKEVQPNKRSEVKANMSYFANDIMKVKIRVDGERMRTYINDYKVLDTEMADPMTKKYFYLALNSDDKTAEVYISNFRIDKI</sequence>
<protein>
    <recommendedName>
        <fullName evidence="4">DUF1080 domain-containing protein</fullName>
    </recommendedName>
</protein>
<dbReference type="OrthoDB" id="9800869at2"/>
<dbReference type="AlphaFoldDB" id="A0A4R3VYA7"/>
<keyword evidence="3" id="KW-1185">Reference proteome</keyword>
<keyword evidence="1" id="KW-0732">Signal</keyword>
<dbReference type="EMBL" id="SMBZ01000022">
    <property type="protein sequence ID" value="TCV12884.1"/>
    <property type="molecule type" value="Genomic_DNA"/>
</dbReference>
<evidence type="ECO:0000256" key="1">
    <source>
        <dbReference type="SAM" id="SignalP"/>
    </source>
</evidence>
<dbReference type="Proteomes" id="UP000295197">
    <property type="component" value="Unassembled WGS sequence"/>
</dbReference>